<proteinExistence type="predicted"/>
<gene>
    <name evidence="2" type="ORF">CERZMDRAFT_88925</name>
</gene>
<feature type="compositionally biased region" description="Pro residues" evidence="1">
    <location>
        <begin position="1"/>
        <end position="12"/>
    </location>
</feature>
<evidence type="ECO:0000256" key="1">
    <source>
        <dbReference type="SAM" id="MobiDB-lite"/>
    </source>
</evidence>
<evidence type="ECO:0000313" key="2">
    <source>
        <dbReference type="EMBL" id="KAF2206930.1"/>
    </source>
</evidence>
<feature type="compositionally biased region" description="Basic residues" evidence="1">
    <location>
        <begin position="19"/>
        <end position="29"/>
    </location>
</feature>
<organism evidence="2 3">
    <name type="scientific">Cercospora zeae-maydis SCOH1-5</name>
    <dbReference type="NCBI Taxonomy" id="717836"/>
    <lineage>
        <taxon>Eukaryota</taxon>
        <taxon>Fungi</taxon>
        <taxon>Dikarya</taxon>
        <taxon>Ascomycota</taxon>
        <taxon>Pezizomycotina</taxon>
        <taxon>Dothideomycetes</taxon>
        <taxon>Dothideomycetidae</taxon>
        <taxon>Mycosphaerellales</taxon>
        <taxon>Mycosphaerellaceae</taxon>
        <taxon>Cercospora</taxon>
    </lineage>
</organism>
<accession>A0A6A6F106</accession>
<dbReference type="AlphaFoldDB" id="A0A6A6F106"/>
<feature type="compositionally biased region" description="Basic and acidic residues" evidence="1">
    <location>
        <begin position="112"/>
        <end position="123"/>
    </location>
</feature>
<name>A0A6A6F106_9PEZI</name>
<dbReference type="Proteomes" id="UP000799539">
    <property type="component" value="Unassembled WGS sequence"/>
</dbReference>
<reference evidence="2" key="1">
    <citation type="journal article" date="2020" name="Stud. Mycol.">
        <title>101 Dothideomycetes genomes: a test case for predicting lifestyles and emergence of pathogens.</title>
        <authorList>
            <person name="Haridas S."/>
            <person name="Albert R."/>
            <person name="Binder M."/>
            <person name="Bloem J."/>
            <person name="Labutti K."/>
            <person name="Salamov A."/>
            <person name="Andreopoulos B."/>
            <person name="Baker S."/>
            <person name="Barry K."/>
            <person name="Bills G."/>
            <person name="Bluhm B."/>
            <person name="Cannon C."/>
            <person name="Castanera R."/>
            <person name="Culley D."/>
            <person name="Daum C."/>
            <person name="Ezra D."/>
            <person name="Gonzalez J."/>
            <person name="Henrissat B."/>
            <person name="Kuo A."/>
            <person name="Liang C."/>
            <person name="Lipzen A."/>
            <person name="Lutzoni F."/>
            <person name="Magnuson J."/>
            <person name="Mondo S."/>
            <person name="Nolan M."/>
            <person name="Ohm R."/>
            <person name="Pangilinan J."/>
            <person name="Park H.-J."/>
            <person name="Ramirez L."/>
            <person name="Alfaro M."/>
            <person name="Sun H."/>
            <person name="Tritt A."/>
            <person name="Yoshinaga Y."/>
            <person name="Zwiers L.-H."/>
            <person name="Turgeon B."/>
            <person name="Goodwin S."/>
            <person name="Spatafora J."/>
            <person name="Crous P."/>
            <person name="Grigoriev I."/>
        </authorList>
    </citation>
    <scope>NUCLEOTIDE SEQUENCE</scope>
    <source>
        <strain evidence="2">SCOH1-5</strain>
    </source>
</reference>
<keyword evidence="3" id="KW-1185">Reference proteome</keyword>
<dbReference type="EMBL" id="ML992709">
    <property type="protein sequence ID" value="KAF2206930.1"/>
    <property type="molecule type" value="Genomic_DNA"/>
</dbReference>
<evidence type="ECO:0000313" key="3">
    <source>
        <dbReference type="Proteomes" id="UP000799539"/>
    </source>
</evidence>
<feature type="region of interest" description="Disordered" evidence="1">
    <location>
        <begin position="59"/>
        <end position="123"/>
    </location>
</feature>
<protein>
    <submittedName>
        <fullName evidence="2">Uncharacterized protein</fullName>
    </submittedName>
</protein>
<feature type="region of interest" description="Disordered" evidence="1">
    <location>
        <begin position="1"/>
        <end position="47"/>
    </location>
</feature>
<sequence>MPAPYFDPPPPASEDSRVARKKKGKKNKSSPRALSPLLQFPSPPGPQIDIEIPFPEATRVGEPHLTPERFSLSDELSDSPVTKRKGKASIERYGSDADSPQGLFKRHGYHSAKYESMKDDDSS</sequence>